<evidence type="ECO:0000313" key="2">
    <source>
        <dbReference type="WBParaSite" id="Hba_07945"/>
    </source>
</evidence>
<organism evidence="1 2">
    <name type="scientific">Heterorhabditis bacteriophora</name>
    <name type="common">Entomopathogenic nematode worm</name>
    <dbReference type="NCBI Taxonomy" id="37862"/>
    <lineage>
        <taxon>Eukaryota</taxon>
        <taxon>Metazoa</taxon>
        <taxon>Ecdysozoa</taxon>
        <taxon>Nematoda</taxon>
        <taxon>Chromadorea</taxon>
        <taxon>Rhabditida</taxon>
        <taxon>Rhabditina</taxon>
        <taxon>Rhabditomorpha</taxon>
        <taxon>Strongyloidea</taxon>
        <taxon>Heterorhabditidae</taxon>
        <taxon>Heterorhabditis</taxon>
    </lineage>
</organism>
<dbReference type="WBParaSite" id="Hba_07945">
    <property type="protein sequence ID" value="Hba_07945"/>
    <property type="gene ID" value="Hba_07945"/>
</dbReference>
<dbReference type="InterPro" id="IPR015943">
    <property type="entry name" value="WD40/YVTN_repeat-like_dom_sf"/>
</dbReference>
<protein>
    <submittedName>
        <fullName evidence="2">PITH domain-containing protein</fullName>
    </submittedName>
</protein>
<dbReference type="AlphaFoldDB" id="A0A1I7WS18"/>
<keyword evidence="1" id="KW-1185">Reference proteome</keyword>
<dbReference type="Proteomes" id="UP000095283">
    <property type="component" value="Unplaced"/>
</dbReference>
<proteinExistence type="predicted"/>
<evidence type="ECO:0000313" key="1">
    <source>
        <dbReference type="Proteomes" id="UP000095283"/>
    </source>
</evidence>
<name>A0A1I7WS18_HETBA</name>
<reference evidence="2" key="1">
    <citation type="submission" date="2016-11" db="UniProtKB">
        <authorList>
            <consortium name="WormBaseParasite"/>
        </authorList>
    </citation>
    <scope>IDENTIFICATION</scope>
</reference>
<dbReference type="SUPFAM" id="SSF101912">
    <property type="entry name" value="Sema domain"/>
    <property type="match status" value="1"/>
</dbReference>
<accession>A0A1I7WS18</accession>
<sequence>MFVCVGNRSKLEFSDACEKNTEYDPVRRPWEVGLGYRFGGHGDQSTDESDHFKLLEADGDSLLVGARNAVYNLSLTTLSVHHASGEYLNYKFQIIYANECCVYICKFLLTFESTPQFTSELVAKYVYVISHLDTS</sequence>
<dbReference type="Gene3D" id="2.130.10.10">
    <property type="entry name" value="YVTN repeat-like/Quinoprotein amine dehydrogenase"/>
    <property type="match status" value="1"/>
</dbReference>
<dbReference type="InterPro" id="IPR036352">
    <property type="entry name" value="Semap_dom_sf"/>
</dbReference>